<evidence type="ECO:0000256" key="4">
    <source>
        <dbReference type="PROSITE-ProRule" id="PRU00508"/>
    </source>
</evidence>
<dbReference type="InterPro" id="IPR003126">
    <property type="entry name" value="Znf_UBR"/>
</dbReference>
<dbReference type="PANTHER" id="PTHR21497:SF24">
    <property type="entry name" value="E3 UBIQUITIN-PROTEIN LIGASE UBR1"/>
    <property type="match status" value="1"/>
</dbReference>
<keyword evidence="3 5" id="KW-0862">Zinc</keyword>
<protein>
    <recommendedName>
        <fullName evidence="5">E3 ubiquitin-protein ligase</fullName>
        <ecNumber evidence="5">2.3.2.27</ecNumber>
    </recommendedName>
</protein>
<evidence type="ECO:0000256" key="5">
    <source>
        <dbReference type="RuleBase" id="RU366018"/>
    </source>
</evidence>
<sequence length="214" mass="24939">MEEVRSRVDSIIINGLLVTSNDTGTDPSQIYSKSRMEKIVCDELVEYIFEWVGFDVKEWFDSDEGKLEMCTRVLHAYYPAITCLDCEFLEEFYMCWDCFVVSEHVNHEYKRCYSRFFEMTCYCGDVDSCKAHSTCSKHSKAVTSGTVLPEAYLTKFGYIIQYLCELFEKICTMDFPVFDNHMEEMLEAYLLAKDSDTTPDVCKDQVEKCQNFAI</sequence>
<gene>
    <name evidence="7" type="ORF">RF11_07874</name>
</gene>
<dbReference type="PANTHER" id="PTHR21497">
    <property type="entry name" value="UBIQUITIN LIGASE E3 ALPHA-RELATED"/>
    <property type="match status" value="1"/>
</dbReference>
<accession>A0A0C2ICY1</accession>
<dbReference type="GO" id="GO:0005737">
    <property type="term" value="C:cytoplasm"/>
    <property type="evidence" value="ECO:0007669"/>
    <property type="project" value="TreeGrafter"/>
</dbReference>
<keyword evidence="5" id="KW-0808">Transferase</keyword>
<keyword evidence="5" id="KW-0833">Ubl conjugation pathway</keyword>
<evidence type="ECO:0000256" key="1">
    <source>
        <dbReference type="ARBA" id="ARBA00022723"/>
    </source>
</evidence>
<dbReference type="Gene3D" id="2.10.110.30">
    <property type="match status" value="1"/>
</dbReference>
<dbReference type="GO" id="GO:0008270">
    <property type="term" value="F:zinc ion binding"/>
    <property type="evidence" value="ECO:0007669"/>
    <property type="project" value="UniProtKB-UniRule"/>
</dbReference>
<dbReference type="OrthoDB" id="26387at2759"/>
<dbReference type="GO" id="GO:0071596">
    <property type="term" value="P:ubiquitin-dependent protein catabolic process via the N-end rule pathway"/>
    <property type="evidence" value="ECO:0007669"/>
    <property type="project" value="UniProtKB-UniRule"/>
</dbReference>
<keyword evidence="1 5" id="KW-0479">Metal-binding</keyword>
<dbReference type="Proteomes" id="UP000031668">
    <property type="component" value="Unassembled WGS sequence"/>
</dbReference>
<dbReference type="Pfam" id="PF02207">
    <property type="entry name" value="zf-UBR"/>
    <property type="match status" value="1"/>
</dbReference>
<evidence type="ECO:0000313" key="7">
    <source>
        <dbReference type="EMBL" id="KII63193.1"/>
    </source>
</evidence>
<dbReference type="GO" id="GO:0000151">
    <property type="term" value="C:ubiquitin ligase complex"/>
    <property type="evidence" value="ECO:0007669"/>
    <property type="project" value="TreeGrafter"/>
</dbReference>
<dbReference type="EC" id="2.3.2.27" evidence="5"/>
<comment type="pathway">
    <text evidence="5">Protein modification; protein ubiquitination.</text>
</comment>
<dbReference type="SMART" id="SM00396">
    <property type="entry name" value="ZnF_UBR1"/>
    <property type="match status" value="1"/>
</dbReference>
<proteinExistence type="inferred from homology"/>
<dbReference type="AlphaFoldDB" id="A0A0C2ICY1"/>
<comment type="catalytic activity">
    <reaction evidence="5">
        <text>S-ubiquitinyl-[E2 ubiquitin-conjugating enzyme]-L-cysteine + [acceptor protein]-L-lysine = [E2 ubiquitin-conjugating enzyme]-L-cysteine + N(6)-ubiquitinyl-[acceptor protein]-L-lysine.</text>
        <dbReference type="EC" id="2.3.2.27"/>
    </reaction>
</comment>
<dbReference type="GO" id="GO:0016567">
    <property type="term" value="P:protein ubiquitination"/>
    <property type="evidence" value="ECO:0007669"/>
    <property type="project" value="UniProtKB-UniRule"/>
</dbReference>
<feature type="zinc finger region" description="UBR-type" evidence="4">
    <location>
        <begin position="68"/>
        <end position="140"/>
    </location>
</feature>
<evidence type="ECO:0000256" key="2">
    <source>
        <dbReference type="ARBA" id="ARBA00022771"/>
    </source>
</evidence>
<evidence type="ECO:0000259" key="6">
    <source>
        <dbReference type="PROSITE" id="PS51157"/>
    </source>
</evidence>
<dbReference type="GO" id="GO:0061630">
    <property type="term" value="F:ubiquitin protein ligase activity"/>
    <property type="evidence" value="ECO:0007669"/>
    <property type="project" value="UniProtKB-UniRule"/>
</dbReference>
<dbReference type="PROSITE" id="PS51157">
    <property type="entry name" value="ZF_UBR"/>
    <property type="match status" value="1"/>
</dbReference>
<feature type="domain" description="UBR-type" evidence="6">
    <location>
        <begin position="68"/>
        <end position="140"/>
    </location>
</feature>
<evidence type="ECO:0000313" key="8">
    <source>
        <dbReference type="Proteomes" id="UP000031668"/>
    </source>
</evidence>
<evidence type="ECO:0000256" key="3">
    <source>
        <dbReference type="ARBA" id="ARBA00022833"/>
    </source>
</evidence>
<dbReference type="InterPro" id="IPR039164">
    <property type="entry name" value="UBR1-like"/>
</dbReference>
<dbReference type="EMBL" id="JWZT01004760">
    <property type="protein sequence ID" value="KII63193.1"/>
    <property type="molecule type" value="Genomic_DNA"/>
</dbReference>
<name>A0A0C2ICY1_THEKT</name>
<organism evidence="7 8">
    <name type="scientific">Thelohanellus kitauei</name>
    <name type="common">Myxosporean</name>
    <dbReference type="NCBI Taxonomy" id="669202"/>
    <lineage>
        <taxon>Eukaryota</taxon>
        <taxon>Metazoa</taxon>
        <taxon>Cnidaria</taxon>
        <taxon>Myxozoa</taxon>
        <taxon>Myxosporea</taxon>
        <taxon>Bivalvulida</taxon>
        <taxon>Platysporina</taxon>
        <taxon>Myxobolidae</taxon>
        <taxon>Thelohanellus</taxon>
    </lineage>
</organism>
<keyword evidence="2 5" id="KW-0863">Zinc-finger</keyword>
<reference evidence="7 8" key="1">
    <citation type="journal article" date="2014" name="Genome Biol. Evol.">
        <title>The genome of the myxosporean Thelohanellus kitauei shows adaptations to nutrient acquisition within its fish host.</title>
        <authorList>
            <person name="Yang Y."/>
            <person name="Xiong J."/>
            <person name="Zhou Z."/>
            <person name="Huo F."/>
            <person name="Miao W."/>
            <person name="Ran C."/>
            <person name="Liu Y."/>
            <person name="Zhang J."/>
            <person name="Feng J."/>
            <person name="Wang M."/>
            <person name="Wang M."/>
            <person name="Wang L."/>
            <person name="Yao B."/>
        </authorList>
    </citation>
    <scope>NUCLEOTIDE SEQUENCE [LARGE SCALE GENOMIC DNA]</scope>
    <source>
        <strain evidence="7">Wuqing</strain>
    </source>
</reference>
<comment type="caution">
    <text evidence="7">The sequence shown here is derived from an EMBL/GenBank/DDBJ whole genome shotgun (WGS) entry which is preliminary data.</text>
</comment>
<keyword evidence="8" id="KW-1185">Reference proteome</keyword>
<comment type="similarity">
    <text evidence="5">Belongs to the E3 ubiquitin-protein ligase UBR1-like family.</text>
</comment>
<comment type="function">
    <text evidence="5">Ubiquitin ligase protein which is a component of the N-end rule pathway. Recognizes and binds to proteins bearing specific N-terminal residues that are destabilizing according to the N-end rule, leading to their ubiquitination and subsequent degradation.</text>
</comment>